<feature type="transmembrane region" description="Helical" evidence="6">
    <location>
        <begin position="136"/>
        <end position="160"/>
    </location>
</feature>
<dbReference type="SUPFAM" id="SSF103473">
    <property type="entry name" value="MFS general substrate transporter"/>
    <property type="match status" value="1"/>
</dbReference>
<keyword evidence="3 6" id="KW-0812">Transmembrane</keyword>
<dbReference type="InterPro" id="IPR011701">
    <property type="entry name" value="MFS"/>
</dbReference>
<protein>
    <submittedName>
        <fullName evidence="8">MFS transporter</fullName>
    </submittedName>
</protein>
<organism evidence="8 9">
    <name type="scientific">Oceanobacillus jeddahense</name>
    <dbReference type="NCBI Taxonomy" id="1462527"/>
    <lineage>
        <taxon>Bacteria</taxon>
        <taxon>Bacillati</taxon>
        <taxon>Bacillota</taxon>
        <taxon>Bacilli</taxon>
        <taxon>Bacillales</taxon>
        <taxon>Bacillaceae</taxon>
        <taxon>Oceanobacillus</taxon>
    </lineage>
</organism>
<sequence length="249" mass="26966">MSLLLAITREQWGLVFVTVIFILLFVVRIRSTLNPFVEPLLFQNGRYAIGILLAFLVSALGFSIPFLTPIMLTDMYNLSPGFIGLVMVPASLTAAILGKQGGKIADKKGNTLLFILAACFLILAFILLSLMIGSSLILILITMTLIIGQVGHTFIVIAMSGTVAGSLAKEQAGVGMGLMSMLNFIASSISAAFISLVIDRGTQSSWNPLYLFGEGTIYSNLYLIFTVSYAGLILIYFIRFGNKARWSNS</sequence>
<keyword evidence="5 6" id="KW-0472">Membrane</keyword>
<evidence type="ECO:0000256" key="5">
    <source>
        <dbReference type="ARBA" id="ARBA00023136"/>
    </source>
</evidence>
<feature type="transmembrane region" description="Helical" evidence="6">
    <location>
        <begin position="78"/>
        <end position="98"/>
    </location>
</feature>
<dbReference type="Proteomes" id="UP001059773">
    <property type="component" value="Chromosome"/>
</dbReference>
<dbReference type="InterPro" id="IPR020846">
    <property type="entry name" value="MFS_dom"/>
</dbReference>
<dbReference type="RefSeq" id="WP_256706513.1">
    <property type="nucleotide sequence ID" value="NZ_CP101914.1"/>
</dbReference>
<dbReference type="PANTHER" id="PTHR42718">
    <property type="entry name" value="MAJOR FACILITATOR SUPERFAMILY MULTIDRUG TRANSPORTER MFSC"/>
    <property type="match status" value="1"/>
</dbReference>
<keyword evidence="4 6" id="KW-1133">Transmembrane helix</keyword>
<evidence type="ECO:0000256" key="2">
    <source>
        <dbReference type="ARBA" id="ARBA00022448"/>
    </source>
</evidence>
<dbReference type="PROSITE" id="PS50850">
    <property type="entry name" value="MFS"/>
    <property type="match status" value="1"/>
</dbReference>
<evidence type="ECO:0000256" key="3">
    <source>
        <dbReference type="ARBA" id="ARBA00022692"/>
    </source>
</evidence>
<feature type="transmembrane region" description="Helical" evidence="6">
    <location>
        <begin position="110"/>
        <end position="130"/>
    </location>
</feature>
<comment type="subcellular location">
    <subcellularLocation>
        <location evidence="1">Cell membrane</location>
        <topology evidence="1">Multi-pass membrane protein</topology>
    </subcellularLocation>
</comment>
<gene>
    <name evidence="8" type="ORF">NP439_13550</name>
</gene>
<proteinExistence type="predicted"/>
<evidence type="ECO:0000313" key="8">
    <source>
        <dbReference type="EMBL" id="UUI01090.1"/>
    </source>
</evidence>
<dbReference type="EMBL" id="CP101914">
    <property type="protein sequence ID" value="UUI01090.1"/>
    <property type="molecule type" value="Genomic_DNA"/>
</dbReference>
<feature type="domain" description="Major facilitator superfamily (MFS) profile" evidence="7">
    <location>
        <begin position="47"/>
        <end position="249"/>
    </location>
</feature>
<dbReference type="PANTHER" id="PTHR42718:SF9">
    <property type="entry name" value="MAJOR FACILITATOR SUPERFAMILY MULTIDRUG TRANSPORTER MFSC"/>
    <property type="match status" value="1"/>
</dbReference>
<keyword evidence="2" id="KW-0813">Transport</keyword>
<feature type="transmembrane region" description="Helical" evidence="6">
    <location>
        <begin position="172"/>
        <end position="197"/>
    </location>
</feature>
<feature type="transmembrane region" description="Helical" evidence="6">
    <location>
        <begin position="12"/>
        <end position="29"/>
    </location>
</feature>
<evidence type="ECO:0000256" key="4">
    <source>
        <dbReference type="ARBA" id="ARBA00022989"/>
    </source>
</evidence>
<dbReference type="InterPro" id="IPR036259">
    <property type="entry name" value="MFS_trans_sf"/>
</dbReference>
<dbReference type="PRINTS" id="PR01036">
    <property type="entry name" value="TCRTETB"/>
</dbReference>
<keyword evidence="9" id="KW-1185">Reference proteome</keyword>
<feature type="transmembrane region" description="Helical" evidence="6">
    <location>
        <begin position="49"/>
        <end position="72"/>
    </location>
</feature>
<dbReference type="Gene3D" id="1.20.1250.20">
    <property type="entry name" value="MFS general substrate transporter like domains"/>
    <property type="match status" value="1"/>
</dbReference>
<feature type="transmembrane region" description="Helical" evidence="6">
    <location>
        <begin position="217"/>
        <end position="238"/>
    </location>
</feature>
<evidence type="ECO:0000259" key="7">
    <source>
        <dbReference type="PROSITE" id="PS50850"/>
    </source>
</evidence>
<evidence type="ECO:0000313" key="9">
    <source>
        <dbReference type="Proteomes" id="UP001059773"/>
    </source>
</evidence>
<evidence type="ECO:0000256" key="6">
    <source>
        <dbReference type="SAM" id="Phobius"/>
    </source>
</evidence>
<dbReference type="Pfam" id="PF07690">
    <property type="entry name" value="MFS_1"/>
    <property type="match status" value="1"/>
</dbReference>
<reference evidence="8" key="1">
    <citation type="submission" date="2022-07" db="EMBL/GenBank/DDBJ databases">
        <title>FELIX.</title>
        <authorList>
            <person name="Wan K.H."/>
            <person name="Park S."/>
            <person name="Lawrence Q."/>
            <person name="Eichenberger J.P."/>
            <person name="Booth B.W."/>
            <person name="Piaggio A.J."/>
            <person name="Chandler J.C."/>
            <person name="Franklin A.B."/>
            <person name="Celniker S.E."/>
        </authorList>
    </citation>
    <scope>NUCLEOTIDE SEQUENCE</scope>
    <source>
        <strain evidence="8">QA-1986 374</strain>
    </source>
</reference>
<accession>A0ABY5JMP8</accession>
<name>A0ABY5JMP8_9BACI</name>
<evidence type="ECO:0000256" key="1">
    <source>
        <dbReference type="ARBA" id="ARBA00004651"/>
    </source>
</evidence>